<dbReference type="Pfam" id="PF08241">
    <property type="entry name" value="Methyltransf_11"/>
    <property type="match status" value="1"/>
</dbReference>
<evidence type="ECO:0000259" key="1">
    <source>
        <dbReference type="Pfam" id="PF08241"/>
    </source>
</evidence>
<feature type="domain" description="Methyltransferase type 11" evidence="1">
    <location>
        <begin position="43"/>
        <end position="136"/>
    </location>
</feature>
<dbReference type="Proteomes" id="UP000264062">
    <property type="component" value="Unassembled WGS sequence"/>
</dbReference>
<proteinExistence type="predicted"/>
<sequence length="278" mass="32445">MISKTNENLQIVDRAVFQLSVFKEQEYRLISDYVKGKTVLHFECGDGSGTSILSETALKVVGIDKDPENIKNARNKYKNDNIEFFTIDAVEKKNIPLQESVFDSIVSFQTLEELSDPTTYFKEAKRVLRDGGTLILTTPNRSIRLFPFQAPWNFHHKKEYDYYAVENLTSKYFEEFQIKSLSFTGMCLRRELGRLTKIKIFLAPFSAIFIPENIRNKMLELIWNVFKGDLLFFVGNKENYKATEKEVGYIKKHIQISDLIGNRTLYFICFCTNRKKMQ</sequence>
<evidence type="ECO:0000313" key="3">
    <source>
        <dbReference type="Proteomes" id="UP000264062"/>
    </source>
</evidence>
<dbReference type="InterPro" id="IPR029063">
    <property type="entry name" value="SAM-dependent_MTases_sf"/>
</dbReference>
<gene>
    <name evidence="2" type="ORF">DCW38_07075</name>
</gene>
<dbReference type="AlphaFoldDB" id="A0A350HBK6"/>
<evidence type="ECO:0000313" key="2">
    <source>
        <dbReference type="EMBL" id="HAV92922.1"/>
    </source>
</evidence>
<organism evidence="2 3">
    <name type="scientific">candidate division WOR-3 bacterium</name>
    <dbReference type="NCBI Taxonomy" id="2052148"/>
    <lineage>
        <taxon>Bacteria</taxon>
        <taxon>Bacteria division WOR-3</taxon>
    </lineage>
</organism>
<name>A0A350HBK6_UNCW3</name>
<reference evidence="2 3" key="1">
    <citation type="journal article" date="2018" name="Nat. Biotechnol.">
        <title>A standardized bacterial taxonomy based on genome phylogeny substantially revises the tree of life.</title>
        <authorList>
            <person name="Parks D.H."/>
            <person name="Chuvochina M."/>
            <person name="Waite D.W."/>
            <person name="Rinke C."/>
            <person name="Skarshewski A."/>
            <person name="Chaumeil P.A."/>
            <person name="Hugenholtz P."/>
        </authorList>
    </citation>
    <scope>NUCLEOTIDE SEQUENCE [LARGE SCALE GENOMIC DNA]</scope>
    <source>
        <strain evidence="2">UBA9956</strain>
    </source>
</reference>
<dbReference type="Gene3D" id="3.40.50.150">
    <property type="entry name" value="Vaccinia Virus protein VP39"/>
    <property type="match status" value="1"/>
</dbReference>
<dbReference type="CDD" id="cd02440">
    <property type="entry name" value="AdoMet_MTases"/>
    <property type="match status" value="1"/>
</dbReference>
<dbReference type="InterPro" id="IPR013216">
    <property type="entry name" value="Methyltransf_11"/>
</dbReference>
<comment type="caution">
    <text evidence="2">The sequence shown here is derived from an EMBL/GenBank/DDBJ whole genome shotgun (WGS) entry which is preliminary data.</text>
</comment>
<accession>A0A350HBK6</accession>
<dbReference type="SUPFAM" id="SSF53335">
    <property type="entry name" value="S-adenosyl-L-methionine-dependent methyltransferases"/>
    <property type="match status" value="1"/>
</dbReference>
<dbReference type="EMBL" id="DMZY01000206">
    <property type="protein sequence ID" value="HAV92922.1"/>
    <property type="molecule type" value="Genomic_DNA"/>
</dbReference>
<protein>
    <recommendedName>
        <fullName evidence="1">Methyltransferase type 11 domain-containing protein</fullName>
    </recommendedName>
</protein>
<dbReference type="GO" id="GO:0008757">
    <property type="term" value="F:S-adenosylmethionine-dependent methyltransferase activity"/>
    <property type="evidence" value="ECO:0007669"/>
    <property type="project" value="InterPro"/>
</dbReference>
<dbReference type="PANTHER" id="PTHR43861">
    <property type="entry name" value="TRANS-ACONITATE 2-METHYLTRANSFERASE-RELATED"/>
    <property type="match status" value="1"/>
</dbReference>